<gene>
    <name evidence="1" type="ORF">EYB31_39565</name>
</gene>
<reference evidence="1 2" key="1">
    <citation type="submission" date="2019-02" db="EMBL/GenBank/DDBJ databases">
        <title>Paenibacillus sp. nov., isolated from surface-sterilized tissue of Thalictrum simplex L.</title>
        <authorList>
            <person name="Tuo L."/>
        </authorList>
    </citation>
    <scope>NUCLEOTIDE SEQUENCE [LARGE SCALE GENOMIC DNA]</scope>
    <source>
        <strain evidence="1 2">N2SHLJ1</strain>
    </source>
</reference>
<evidence type="ECO:0000313" key="1">
    <source>
        <dbReference type="EMBL" id="TBL67617.1"/>
    </source>
</evidence>
<dbReference type="EMBL" id="SIRE01000056">
    <property type="protein sequence ID" value="TBL67617.1"/>
    <property type="molecule type" value="Genomic_DNA"/>
</dbReference>
<organism evidence="1 2">
    <name type="scientific">Paenibacillus thalictri</name>
    <dbReference type="NCBI Taxonomy" id="2527873"/>
    <lineage>
        <taxon>Bacteria</taxon>
        <taxon>Bacillati</taxon>
        <taxon>Bacillota</taxon>
        <taxon>Bacilli</taxon>
        <taxon>Bacillales</taxon>
        <taxon>Paenibacillaceae</taxon>
        <taxon>Paenibacillus</taxon>
    </lineage>
</organism>
<dbReference type="AlphaFoldDB" id="A0A4Q9DDR4"/>
<evidence type="ECO:0000313" key="2">
    <source>
        <dbReference type="Proteomes" id="UP000293142"/>
    </source>
</evidence>
<name>A0A4Q9DDR4_9BACL</name>
<keyword evidence="2" id="KW-1185">Reference proteome</keyword>
<proteinExistence type="predicted"/>
<protein>
    <submittedName>
        <fullName evidence="1">Uncharacterized protein</fullName>
    </submittedName>
</protein>
<dbReference type="OrthoDB" id="2665706at2"/>
<sequence>MHSWISTFTLGVYPPMSHGVYALTFLPSTSQGVDADSCSFTGSLPLWNVVRRLLRCFCCHCLTHVN</sequence>
<accession>A0A4Q9DDR4</accession>
<dbReference type="Proteomes" id="UP000293142">
    <property type="component" value="Unassembled WGS sequence"/>
</dbReference>
<comment type="caution">
    <text evidence="1">The sequence shown here is derived from an EMBL/GenBank/DDBJ whole genome shotgun (WGS) entry which is preliminary data.</text>
</comment>